<proteinExistence type="predicted"/>
<evidence type="ECO:0000256" key="1">
    <source>
        <dbReference type="SAM" id="MobiDB-lite"/>
    </source>
</evidence>
<dbReference type="AlphaFoldDB" id="A0AA38LNC2"/>
<dbReference type="EMBL" id="JAHRHJ020000002">
    <property type="protein sequence ID" value="KAH9327607.1"/>
    <property type="molecule type" value="Genomic_DNA"/>
</dbReference>
<evidence type="ECO:0000313" key="3">
    <source>
        <dbReference type="Proteomes" id="UP000824469"/>
    </source>
</evidence>
<gene>
    <name evidence="2" type="ORF">KI387_007785</name>
</gene>
<name>A0AA38LNC2_TAXCH</name>
<sequence length="77" mass="8615">SHVEDVEPEQSVQPHLSKRIRETPSDSDESSSSRERRIIDMYLSPPSDRTMVLGFLDQGENIASLVGYIGGDRSTPR</sequence>
<evidence type="ECO:0000313" key="2">
    <source>
        <dbReference type="EMBL" id="KAH9327607.1"/>
    </source>
</evidence>
<feature type="non-terminal residue" evidence="2">
    <location>
        <position position="77"/>
    </location>
</feature>
<feature type="non-terminal residue" evidence="2">
    <location>
        <position position="1"/>
    </location>
</feature>
<accession>A0AA38LNC2</accession>
<keyword evidence="3" id="KW-1185">Reference proteome</keyword>
<feature type="region of interest" description="Disordered" evidence="1">
    <location>
        <begin position="1"/>
        <end position="37"/>
    </location>
</feature>
<reference evidence="2 3" key="1">
    <citation type="journal article" date="2021" name="Nat. Plants">
        <title>The Taxus genome provides insights into paclitaxel biosynthesis.</title>
        <authorList>
            <person name="Xiong X."/>
            <person name="Gou J."/>
            <person name="Liao Q."/>
            <person name="Li Y."/>
            <person name="Zhou Q."/>
            <person name="Bi G."/>
            <person name="Li C."/>
            <person name="Du R."/>
            <person name="Wang X."/>
            <person name="Sun T."/>
            <person name="Guo L."/>
            <person name="Liang H."/>
            <person name="Lu P."/>
            <person name="Wu Y."/>
            <person name="Zhang Z."/>
            <person name="Ro D.K."/>
            <person name="Shang Y."/>
            <person name="Huang S."/>
            <person name="Yan J."/>
        </authorList>
    </citation>
    <scope>NUCLEOTIDE SEQUENCE [LARGE SCALE GENOMIC DNA]</scope>
    <source>
        <strain evidence="2">Ta-2019</strain>
    </source>
</reference>
<organism evidence="2 3">
    <name type="scientific">Taxus chinensis</name>
    <name type="common">Chinese yew</name>
    <name type="synonym">Taxus wallichiana var. chinensis</name>
    <dbReference type="NCBI Taxonomy" id="29808"/>
    <lineage>
        <taxon>Eukaryota</taxon>
        <taxon>Viridiplantae</taxon>
        <taxon>Streptophyta</taxon>
        <taxon>Embryophyta</taxon>
        <taxon>Tracheophyta</taxon>
        <taxon>Spermatophyta</taxon>
        <taxon>Pinopsida</taxon>
        <taxon>Pinidae</taxon>
        <taxon>Conifers II</taxon>
        <taxon>Cupressales</taxon>
        <taxon>Taxaceae</taxon>
        <taxon>Taxus</taxon>
    </lineage>
</organism>
<comment type="caution">
    <text evidence="2">The sequence shown here is derived from an EMBL/GenBank/DDBJ whole genome shotgun (WGS) entry which is preliminary data.</text>
</comment>
<protein>
    <submittedName>
        <fullName evidence="2">Uncharacterized protein</fullName>
    </submittedName>
</protein>
<dbReference type="Proteomes" id="UP000824469">
    <property type="component" value="Unassembled WGS sequence"/>
</dbReference>